<dbReference type="InterPro" id="IPR006684">
    <property type="entry name" value="YbgC/YbaW"/>
</dbReference>
<comment type="caution">
    <text evidence="3">The sequence shown here is derived from an EMBL/GenBank/DDBJ whole genome shotgun (WGS) entry which is preliminary data.</text>
</comment>
<dbReference type="CDD" id="cd00586">
    <property type="entry name" value="4HBT"/>
    <property type="match status" value="1"/>
</dbReference>
<dbReference type="InterPro" id="IPR050563">
    <property type="entry name" value="4-hydroxybenzoyl-CoA_TE"/>
</dbReference>
<evidence type="ECO:0000256" key="1">
    <source>
        <dbReference type="ARBA" id="ARBA00005953"/>
    </source>
</evidence>
<evidence type="ECO:0000256" key="2">
    <source>
        <dbReference type="ARBA" id="ARBA00022801"/>
    </source>
</evidence>
<sequence>MSVKSNEIKIKVRYAETDQMGVVHHGNYALYLEIARIEWLRELGISYKKMEQDGIGLPVISLQVNYKKSAYYDDLLTVKTTLAKPPSARVEFDYIIVNNSGEIIATAKTVLAFVDMKKNRPTRPPQFFIEALHN</sequence>
<proteinExistence type="inferred from homology"/>
<dbReference type="EMBL" id="VSKM01000003">
    <property type="protein sequence ID" value="TYB77389.1"/>
    <property type="molecule type" value="Genomic_DNA"/>
</dbReference>
<dbReference type="NCBIfam" id="TIGR00051">
    <property type="entry name" value="YbgC/FadM family acyl-CoA thioesterase"/>
    <property type="match status" value="1"/>
</dbReference>
<dbReference type="Gene3D" id="3.10.129.10">
    <property type="entry name" value="Hotdog Thioesterase"/>
    <property type="match status" value="1"/>
</dbReference>
<protein>
    <submittedName>
        <fullName evidence="3">Acyl-CoA thioesterase</fullName>
    </submittedName>
</protein>
<reference evidence="3 4" key="1">
    <citation type="submission" date="2019-08" db="EMBL/GenBank/DDBJ databases">
        <title>Genomes of Antarctic Bizionia species.</title>
        <authorList>
            <person name="Bowman J.P."/>
        </authorList>
    </citation>
    <scope>NUCLEOTIDE SEQUENCE [LARGE SCALE GENOMIC DNA]</scope>
    <source>
        <strain evidence="3 4">HFD</strain>
    </source>
</reference>
<dbReference type="AlphaFoldDB" id="A0A8H2LEA0"/>
<dbReference type="RefSeq" id="WP_148368678.1">
    <property type="nucleotide sequence ID" value="NZ_VSKM01000003.1"/>
</dbReference>
<comment type="similarity">
    <text evidence="1">Belongs to the 4-hydroxybenzoyl-CoA thioesterase family.</text>
</comment>
<dbReference type="GO" id="GO:0047617">
    <property type="term" value="F:fatty acyl-CoA hydrolase activity"/>
    <property type="evidence" value="ECO:0007669"/>
    <property type="project" value="TreeGrafter"/>
</dbReference>
<evidence type="ECO:0000313" key="4">
    <source>
        <dbReference type="Proteomes" id="UP000323324"/>
    </source>
</evidence>
<keyword evidence="4" id="KW-1185">Reference proteome</keyword>
<organism evidence="3 4">
    <name type="scientific">Bizionia saleffrena</name>
    <dbReference type="NCBI Taxonomy" id="291189"/>
    <lineage>
        <taxon>Bacteria</taxon>
        <taxon>Pseudomonadati</taxon>
        <taxon>Bacteroidota</taxon>
        <taxon>Flavobacteriia</taxon>
        <taxon>Flavobacteriales</taxon>
        <taxon>Flavobacteriaceae</taxon>
        <taxon>Bizionia</taxon>
    </lineage>
</organism>
<name>A0A8H2LEA0_9FLAO</name>
<dbReference type="PANTHER" id="PTHR31793:SF27">
    <property type="entry name" value="NOVEL THIOESTERASE SUPERFAMILY DOMAIN AND SAPOSIN A-TYPE DOMAIN CONTAINING PROTEIN (0610012H03RIK)"/>
    <property type="match status" value="1"/>
</dbReference>
<dbReference type="PANTHER" id="PTHR31793">
    <property type="entry name" value="4-HYDROXYBENZOYL-COA THIOESTERASE FAMILY MEMBER"/>
    <property type="match status" value="1"/>
</dbReference>
<gene>
    <name evidence="3" type="ORF">ES676_03595</name>
</gene>
<dbReference type="PIRSF" id="PIRSF003230">
    <property type="entry name" value="YbgC"/>
    <property type="match status" value="1"/>
</dbReference>
<accession>A0A8H2LEA0</accession>
<dbReference type="InterPro" id="IPR029069">
    <property type="entry name" value="HotDog_dom_sf"/>
</dbReference>
<dbReference type="SUPFAM" id="SSF54637">
    <property type="entry name" value="Thioesterase/thiol ester dehydrase-isomerase"/>
    <property type="match status" value="1"/>
</dbReference>
<keyword evidence="2" id="KW-0378">Hydrolase</keyword>
<dbReference type="Pfam" id="PF13279">
    <property type="entry name" value="4HBT_2"/>
    <property type="match status" value="1"/>
</dbReference>
<dbReference type="Proteomes" id="UP000323324">
    <property type="component" value="Unassembled WGS sequence"/>
</dbReference>
<evidence type="ECO:0000313" key="3">
    <source>
        <dbReference type="EMBL" id="TYB77389.1"/>
    </source>
</evidence>